<dbReference type="GO" id="GO:0046316">
    <property type="term" value="F:gluconokinase activity"/>
    <property type="evidence" value="ECO:0007669"/>
    <property type="project" value="UniProtKB-EC"/>
</dbReference>
<proteinExistence type="inferred from homology"/>
<dbReference type="GO" id="GO:0005737">
    <property type="term" value="C:cytoplasm"/>
    <property type="evidence" value="ECO:0007669"/>
    <property type="project" value="TreeGrafter"/>
</dbReference>
<comment type="catalytic activity">
    <reaction evidence="9 10">
        <text>D-gluconate + ATP = 6-phospho-D-gluconate + ADP + H(+)</text>
        <dbReference type="Rhea" id="RHEA:19433"/>
        <dbReference type="ChEBI" id="CHEBI:15378"/>
        <dbReference type="ChEBI" id="CHEBI:18391"/>
        <dbReference type="ChEBI" id="CHEBI:30616"/>
        <dbReference type="ChEBI" id="CHEBI:58759"/>
        <dbReference type="ChEBI" id="CHEBI:456216"/>
        <dbReference type="EC" id="2.7.1.12"/>
    </reaction>
</comment>
<evidence type="ECO:0000256" key="2">
    <source>
        <dbReference type="ARBA" id="ARBA00008420"/>
    </source>
</evidence>
<dbReference type="GO" id="GO:0005524">
    <property type="term" value="F:ATP binding"/>
    <property type="evidence" value="ECO:0007669"/>
    <property type="project" value="UniProtKB-KW"/>
</dbReference>
<comment type="similarity">
    <text evidence="2 10">Belongs to the gluconokinase GntK/GntV family.</text>
</comment>
<evidence type="ECO:0000256" key="10">
    <source>
        <dbReference type="RuleBase" id="RU363066"/>
    </source>
</evidence>
<reference evidence="11 12" key="1">
    <citation type="submission" date="2018-04" db="EMBL/GenBank/DDBJ databases">
        <title>Genome of Nocardioides gansuensis WSJ-1.</title>
        <authorList>
            <person name="Wu S."/>
            <person name="Wang G."/>
        </authorList>
    </citation>
    <scope>NUCLEOTIDE SEQUENCE [LARGE SCALE GENOMIC DNA]</scope>
    <source>
        <strain evidence="11 12">WSJ-1</strain>
    </source>
</reference>
<dbReference type="Proteomes" id="UP000246018">
    <property type="component" value="Unassembled WGS sequence"/>
</dbReference>
<dbReference type="SUPFAM" id="SSF52540">
    <property type="entry name" value="P-loop containing nucleoside triphosphate hydrolases"/>
    <property type="match status" value="1"/>
</dbReference>
<evidence type="ECO:0000256" key="4">
    <source>
        <dbReference type="ARBA" id="ARBA00022679"/>
    </source>
</evidence>
<dbReference type="OrthoDB" id="9795716at2"/>
<evidence type="ECO:0000256" key="6">
    <source>
        <dbReference type="ARBA" id="ARBA00022777"/>
    </source>
</evidence>
<evidence type="ECO:0000256" key="3">
    <source>
        <dbReference type="ARBA" id="ARBA00012054"/>
    </source>
</evidence>
<accession>A0A2T8F7X9</accession>
<keyword evidence="6 10" id="KW-0418">Kinase</keyword>
<dbReference type="AlphaFoldDB" id="A0A2T8F7X9"/>
<dbReference type="GO" id="GO:0019521">
    <property type="term" value="P:D-gluconate metabolic process"/>
    <property type="evidence" value="ECO:0007669"/>
    <property type="project" value="UniProtKB-KW"/>
</dbReference>
<dbReference type="CDD" id="cd02021">
    <property type="entry name" value="GntK"/>
    <property type="match status" value="1"/>
</dbReference>
<dbReference type="PANTHER" id="PTHR43442:SF3">
    <property type="entry name" value="GLUCONOKINASE-RELATED"/>
    <property type="match status" value="1"/>
</dbReference>
<keyword evidence="8" id="KW-0311">Gluconate utilization</keyword>
<keyword evidence="7 10" id="KW-0067">ATP-binding</keyword>
<dbReference type="InterPro" id="IPR027417">
    <property type="entry name" value="P-loop_NTPase"/>
</dbReference>
<keyword evidence="12" id="KW-1185">Reference proteome</keyword>
<evidence type="ECO:0000256" key="9">
    <source>
        <dbReference type="ARBA" id="ARBA00048090"/>
    </source>
</evidence>
<comment type="caution">
    <text evidence="11">The sequence shown here is derived from an EMBL/GenBank/DDBJ whole genome shotgun (WGS) entry which is preliminary data.</text>
</comment>
<dbReference type="Pfam" id="PF13671">
    <property type="entry name" value="AAA_33"/>
    <property type="match status" value="1"/>
</dbReference>
<evidence type="ECO:0000313" key="12">
    <source>
        <dbReference type="Proteomes" id="UP000246018"/>
    </source>
</evidence>
<evidence type="ECO:0000313" key="11">
    <source>
        <dbReference type="EMBL" id="PVG81822.1"/>
    </source>
</evidence>
<protein>
    <recommendedName>
        <fullName evidence="3 10">Gluconokinase</fullName>
        <ecNumber evidence="3 10">2.7.1.12</ecNumber>
    </recommendedName>
</protein>
<comment type="pathway">
    <text evidence="1">Carbohydrate acid metabolism.</text>
</comment>
<evidence type="ECO:0000256" key="8">
    <source>
        <dbReference type="ARBA" id="ARBA00023064"/>
    </source>
</evidence>
<keyword evidence="5 10" id="KW-0547">Nucleotide-binding</keyword>
<evidence type="ECO:0000256" key="5">
    <source>
        <dbReference type="ARBA" id="ARBA00022741"/>
    </source>
</evidence>
<dbReference type="EC" id="2.7.1.12" evidence="3 10"/>
<evidence type="ECO:0000256" key="1">
    <source>
        <dbReference type="ARBA" id="ARBA00004761"/>
    </source>
</evidence>
<name>A0A2T8F7X9_9ACTN</name>
<evidence type="ECO:0000256" key="7">
    <source>
        <dbReference type="ARBA" id="ARBA00022840"/>
    </source>
</evidence>
<organism evidence="11 12">
    <name type="scientific">Nocardioides gansuensis</name>
    <dbReference type="NCBI Taxonomy" id="2138300"/>
    <lineage>
        <taxon>Bacteria</taxon>
        <taxon>Bacillati</taxon>
        <taxon>Actinomycetota</taxon>
        <taxon>Actinomycetes</taxon>
        <taxon>Propionibacteriales</taxon>
        <taxon>Nocardioidaceae</taxon>
        <taxon>Nocardioides</taxon>
    </lineage>
</organism>
<dbReference type="NCBIfam" id="TIGR01313">
    <property type="entry name" value="therm_gnt_kin"/>
    <property type="match status" value="1"/>
</dbReference>
<keyword evidence="4 10" id="KW-0808">Transferase</keyword>
<dbReference type="EMBL" id="QDGZ01000007">
    <property type="protein sequence ID" value="PVG81822.1"/>
    <property type="molecule type" value="Genomic_DNA"/>
</dbReference>
<gene>
    <name evidence="11" type="ORF">DDE18_17250</name>
</gene>
<dbReference type="FunFam" id="3.40.50.300:FF:000522">
    <property type="entry name" value="Gluconokinase"/>
    <property type="match status" value="1"/>
</dbReference>
<dbReference type="Gene3D" id="3.40.50.300">
    <property type="entry name" value="P-loop containing nucleotide triphosphate hydrolases"/>
    <property type="match status" value="1"/>
</dbReference>
<dbReference type="InterPro" id="IPR006001">
    <property type="entry name" value="Therm_gnt_kin"/>
</dbReference>
<sequence>MGVSGTGKSAVGRPVAERLGYDFAEGDDFHPEANVRKMRAGVPLTDEDRWPWLRSLAEWTRERAGQGRSTVLTCSALKRAYRDVLREAAPDTVFVHLVGDKEVLARRMAEREHFMPRSLLDSQFETLEPLGPDEEGVEVDSSRPLDEVVGELVARFPRQP</sequence>
<dbReference type="PANTHER" id="PTHR43442">
    <property type="entry name" value="GLUCONOKINASE-RELATED"/>
    <property type="match status" value="1"/>
</dbReference>